<protein>
    <recommendedName>
        <fullName evidence="3">Fibronectin type-III domain-containing protein</fullName>
    </recommendedName>
</protein>
<dbReference type="GO" id="GO:0031430">
    <property type="term" value="C:M band"/>
    <property type="evidence" value="ECO:0007669"/>
    <property type="project" value="TreeGrafter"/>
</dbReference>
<dbReference type="CDD" id="cd00063">
    <property type="entry name" value="FN3"/>
    <property type="match status" value="1"/>
</dbReference>
<reference evidence="4" key="1">
    <citation type="journal article" date="2023" name="Insect Mol. Biol.">
        <title>Genome sequencing provides insights into the evolution of gene families encoding plant cell wall-degrading enzymes in longhorned beetles.</title>
        <authorList>
            <person name="Shin N.R."/>
            <person name="Okamura Y."/>
            <person name="Kirsch R."/>
            <person name="Pauchet Y."/>
        </authorList>
    </citation>
    <scope>NUCLEOTIDE SEQUENCE</scope>
    <source>
        <strain evidence="4">RBIC_L_NR</strain>
    </source>
</reference>
<dbReference type="EMBL" id="JANEYF010004530">
    <property type="protein sequence ID" value="KAJ8930889.1"/>
    <property type="molecule type" value="Genomic_DNA"/>
</dbReference>
<dbReference type="SUPFAM" id="SSF49265">
    <property type="entry name" value="Fibronectin type III"/>
    <property type="match status" value="1"/>
</dbReference>
<dbReference type="PANTHER" id="PTHR13817">
    <property type="entry name" value="TITIN"/>
    <property type="match status" value="1"/>
</dbReference>
<dbReference type="Pfam" id="PF00041">
    <property type="entry name" value="fn3"/>
    <property type="match status" value="1"/>
</dbReference>
<comment type="caution">
    <text evidence="4">The sequence shown here is derived from an EMBL/GenBank/DDBJ whole genome shotgun (WGS) entry which is preliminary data.</text>
</comment>
<evidence type="ECO:0000313" key="4">
    <source>
        <dbReference type="EMBL" id="KAJ8930889.1"/>
    </source>
</evidence>
<dbReference type="PROSITE" id="PS50853">
    <property type="entry name" value="FN3"/>
    <property type="match status" value="1"/>
</dbReference>
<evidence type="ECO:0000256" key="1">
    <source>
        <dbReference type="ARBA" id="ARBA00022737"/>
    </source>
</evidence>
<name>A0AAV8WWP2_9CUCU</name>
<evidence type="ECO:0000256" key="2">
    <source>
        <dbReference type="SAM" id="MobiDB-lite"/>
    </source>
</evidence>
<dbReference type="Proteomes" id="UP001162156">
    <property type="component" value="Unassembled WGS sequence"/>
</dbReference>
<dbReference type="InterPro" id="IPR013783">
    <property type="entry name" value="Ig-like_fold"/>
</dbReference>
<dbReference type="PANTHER" id="PTHR13817:SF151">
    <property type="entry name" value="TITIN"/>
    <property type="match status" value="1"/>
</dbReference>
<proteinExistence type="predicted"/>
<dbReference type="InterPro" id="IPR003961">
    <property type="entry name" value="FN3_dom"/>
</dbReference>
<feature type="domain" description="Fibronectin type-III" evidence="3">
    <location>
        <begin position="1"/>
        <end position="60"/>
    </location>
</feature>
<accession>A0AAV8WWP2</accession>
<evidence type="ECO:0000259" key="3">
    <source>
        <dbReference type="PROSITE" id="PS50853"/>
    </source>
</evidence>
<evidence type="ECO:0000313" key="5">
    <source>
        <dbReference type="Proteomes" id="UP001162156"/>
    </source>
</evidence>
<feature type="region of interest" description="Disordered" evidence="2">
    <location>
        <begin position="1"/>
        <end position="27"/>
    </location>
</feature>
<dbReference type="GO" id="GO:0045214">
    <property type="term" value="P:sarcomere organization"/>
    <property type="evidence" value="ECO:0007669"/>
    <property type="project" value="TreeGrafter"/>
</dbReference>
<gene>
    <name evidence="4" type="ORF">NQ314_016310</name>
</gene>
<dbReference type="InterPro" id="IPR050964">
    <property type="entry name" value="Striated_Muscle_Regulatory"/>
</dbReference>
<sequence length="66" mass="7367">MHDKAGRGWVDAATVPGDRNSGRVENVEEGHEYEFRIVAVNKAGPSEPSDPSKPVIAKPRFRKYFI</sequence>
<organism evidence="4 5">
    <name type="scientific">Rhamnusium bicolor</name>
    <dbReference type="NCBI Taxonomy" id="1586634"/>
    <lineage>
        <taxon>Eukaryota</taxon>
        <taxon>Metazoa</taxon>
        <taxon>Ecdysozoa</taxon>
        <taxon>Arthropoda</taxon>
        <taxon>Hexapoda</taxon>
        <taxon>Insecta</taxon>
        <taxon>Pterygota</taxon>
        <taxon>Neoptera</taxon>
        <taxon>Endopterygota</taxon>
        <taxon>Coleoptera</taxon>
        <taxon>Polyphaga</taxon>
        <taxon>Cucujiformia</taxon>
        <taxon>Chrysomeloidea</taxon>
        <taxon>Cerambycidae</taxon>
        <taxon>Lepturinae</taxon>
        <taxon>Rhagiini</taxon>
        <taxon>Rhamnusium</taxon>
    </lineage>
</organism>
<keyword evidence="1" id="KW-0677">Repeat</keyword>
<dbReference type="Gene3D" id="2.60.40.10">
    <property type="entry name" value="Immunoglobulins"/>
    <property type="match status" value="1"/>
</dbReference>
<dbReference type="AlphaFoldDB" id="A0AAV8WWP2"/>
<keyword evidence="5" id="KW-1185">Reference proteome</keyword>
<dbReference type="InterPro" id="IPR036116">
    <property type="entry name" value="FN3_sf"/>
</dbReference>